<proteinExistence type="predicted"/>
<dbReference type="EMBL" id="JAIWYP010000003">
    <property type="protein sequence ID" value="KAH3851874.1"/>
    <property type="molecule type" value="Genomic_DNA"/>
</dbReference>
<evidence type="ECO:0000313" key="2">
    <source>
        <dbReference type="Proteomes" id="UP000828390"/>
    </source>
</evidence>
<protein>
    <submittedName>
        <fullName evidence="1">Uncharacterized protein</fullName>
    </submittedName>
</protein>
<reference evidence="1" key="1">
    <citation type="journal article" date="2019" name="bioRxiv">
        <title>The Genome of the Zebra Mussel, Dreissena polymorpha: A Resource for Invasive Species Research.</title>
        <authorList>
            <person name="McCartney M.A."/>
            <person name="Auch B."/>
            <person name="Kono T."/>
            <person name="Mallez S."/>
            <person name="Zhang Y."/>
            <person name="Obille A."/>
            <person name="Becker A."/>
            <person name="Abrahante J.E."/>
            <person name="Garbe J."/>
            <person name="Badalamenti J.P."/>
            <person name="Herman A."/>
            <person name="Mangelson H."/>
            <person name="Liachko I."/>
            <person name="Sullivan S."/>
            <person name="Sone E.D."/>
            <person name="Koren S."/>
            <person name="Silverstein K.A.T."/>
            <person name="Beckman K.B."/>
            <person name="Gohl D.M."/>
        </authorList>
    </citation>
    <scope>NUCLEOTIDE SEQUENCE</scope>
    <source>
        <strain evidence="1">Duluth1</strain>
        <tissue evidence="1">Whole animal</tissue>
    </source>
</reference>
<sequence length="62" mass="6634">MLFRSFHRDNHPLDGLNSGLSSVFARSQAFSSRTGPDTGMSLDLAFVNQVVSATSTSAAFPE</sequence>
<dbReference type="AlphaFoldDB" id="A0A9D4L5W6"/>
<reference evidence="1" key="2">
    <citation type="submission" date="2020-11" db="EMBL/GenBank/DDBJ databases">
        <authorList>
            <person name="McCartney M.A."/>
            <person name="Auch B."/>
            <person name="Kono T."/>
            <person name="Mallez S."/>
            <person name="Becker A."/>
            <person name="Gohl D.M."/>
            <person name="Silverstein K.A.T."/>
            <person name="Koren S."/>
            <person name="Bechman K.B."/>
            <person name="Herman A."/>
            <person name="Abrahante J.E."/>
            <person name="Garbe J."/>
        </authorList>
    </citation>
    <scope>NUCLEOTIDE SEQUENCE</scope>
    <source>
        <strain evidence="1">Duluth1</strain>
        <tissue evidence="1">Whole animal</tissue>
    </source>
</reference>
<organism evidence="1 2">
    <name type="scientific">Dreissena polymorpha</name>
    <name type="common">Zebra mussel</name>
    <name type="synonym">Mytilus polymorpha</name>
    <dbReference type="NCBI Taxonomy" id="45954"/>
    <lineage>
        <taxon>Eukaryota</taxon>
        <taxon>Metazoa</taxon>
        <taxon>Spiralia</taxon>
        <taxon>Lophotrochozoa</taxon>
        <taxon>Mollusca</taxon>
        <taxon>Bivalvia</taxon>
        <taxon>Autobranchia</taxon>
        <taxon>Heteroconchia</taxon>
        <taxon>Euheterodonta</taxon>
        <taxon>Imparidentia</taxon>
        <taxon>Neoheterodontei</taxon>
        <taxon>Myida</taxon>
        <taxon>Dreissenoidea</taxon>
        <taxon>Dreissenidae</taxon>
        <taxon>Dreissena</taxon>
    </lineage>
</organism>
<dbReference type="Proteomes" id="UP000828390">
    <property type="component" value="Unassembled WGS sequence"/>
</dbReference>
<evidence type="ECO:0000313" key="1">
    <source>
        <dbReference type="EMBL" id="KAH3851874.1"/>
    </source>
</evidence>
<accession>A0A9D4L5W6</accession>
<keyword evidence="2" id="KW-1185">Reference proteome</keyword>
<comment type="caution">
    <text evidence="1">The sequence shown here is derived from an EMBL/GenBank/DDBJ whole genome shotgun (WGS) entry which is preliminary data.</text>
</comment>
<gene>
    <name evidence="1" type="ORF">DPMN_094361</name>
</gene>
<name>A0A9D4L5W6_DREPO</name>